<evidence type="ECO:0000313" key="1">
    <source>
        <dbReference type="EMBL" id="SVD14797.1"/>
    </source>
</evidence>
<sequence length="72" mass="8379">MRHRPTQSSVHRRSTSSIQIDDILVLRPASSIHISDIIEAFEETWPDVIRAMPWINPDKEINPQIKDFVLET</sequence>
<dbReference type="AlphaFoldDB" id="A0A382SZW7"/>
<gene>
    <name evidence="1" type="ORF">METZ01_LOCUS367651</name>
</gene>
<reference evidence="1" key="1">
    <citation type="submission" date="2018-05" db="EMBL/GenBank/DDBJ databases">
        <authorList>
            <person name="Lanie J.A."/>
            <person name="Ng W.-L."/>
            <person name="Kazmierczak K.M."/>
            <person name="Andrzejewski T.M."/>
            <person name="Davidsen T.M."/>
            <person name="Wayne K.J."/>
            <person name="Tettelin H."/>
            <person name="Glass J.I."/>
            <person name="Rusch D."/>
            <person name="Podicherti R."/>
            <person name="Tsui H.-C.T."/>
            <person name="Winkler M.E."/>
        </authorList>
    </citation>
    <scope>NUCLEOTIDE SEQUENCE</scope>
</reference>
<feature type="non-terminal residue" evidence="1">
    <location>
        <position position="72"/>
    </location>
</feature>
<proteinExistence type="predicted"/>
<accession>A0A382SZW7</accession>
<organism evidence="1">
    <name type="scientific">marine metagenome</name>
    <dbReference type="NCBI Taxonomy" id="408172"/>
    <lineage>
        <taxon>unclassified sequences</taxon>
        <taxon>metagenomes</taxon>
        <taxon>ecological metagenomes</taxon>
    </lineage>
</organism>
<name>A0A382SZW7_9ZZZZ</name>
<dbReference type="EMBL" id="UINC01132459">
    <property type="protein sequence ID" value="SVD14797.1"/>
    <property type="molecule type" value="Genomic_DNA"/>
</dbReference>
<evidence type="ECO:0008006" key="2">
    <source>
        <dbReference type="Google" id="ProtNLM"/>
    </source>
</evidence>
<protein>
    <recommendedName>
        <fullName evidence="2">N-acetyltransferase domain-containing protein</fullName>
    </recommendedName>
</protein>